<accession>A0A0F9FDG0</accession>
<organism evidence="1">
    <name type="scientific">marine sediment metagenome</name>
    <dbReference type="NCBI Taxonomy" id="412755"/>
    <lineage>
        <taxon>unclassified sequences</taxon>
        <taxon>metagenomes</taxon>
        <taxon>ecological metagenomes</taxon>
    </lineage>
</organism>
<comment type="caution">
    <text evidence="1">The sequence shown here is derived from an EMBL/GenBank/DDBJ whole genome shotgun (WGS) entry which is preliminary data.</text>
</comment>
<feature type="non-terminal residue" evidence="1">
    <location>
        <position position="1"/>
    </location>
</feature>
<evidence type="ECO:0000313" key="1">
    <source>
        <dbReference type="EMBL" id="KKL55300.1"/>
    </source>
</evidence>
<dbReference type="EMBL" id="LAZR01030886">
    <property type="protein sequence ID" value="KKL55300.1"/>
    <property type="molecule type" value="Genomic_DNA"/>
</dbReference>
<proteinExistence type="predicted"/>
<dbReference type="AlphaFoldDB" id="A0A0F9FDG0"/>
<name>A0A0F9FDG0_9ZZZZ</name>
<reference evidence="1" key="1">
    <citation type="journal article" date="2015" name="Nature">
        <title>Complex archaea that bridge the gap between prokaryotes and eukaryotes.</title>
        <authorList>
            <person name="Spang A."/>
            <person name="Saw J.H."/>
            <person name="Jorgensen S.L."/>
            <person name="Zaremba-Niedzwiedzka K."/>
            <person name="Martijn J."/>
            <person name="Lind A.E."/>
            <person name="van Eijk R."/>
            <person name="Schleper C."/>
            <person name="Guy L."/>
            <person name="Ettema T.J."/>
        </authorList>
    </citation>
    <scope>NUCLEOTIDE SEQUENCE</scope>
</reference>
<protein>
    <submittedName>
        <fullName evidence="1">Uncharacterized protein</fullName>
    </submittedName>
</protein>
<gene>
    <name evidence="1" type="ORF">LCGC14_2256810</name>
</gene>
<sequence length="33" mass="3687">VKARAAAPPSRVLRNMLSPFMFFFKVSAMADTE</sequence>